<evidence type="ECO:0000256" key="1">
    <source>
        <dbReference type="SAM" id="Phobius"/>
    </source>
</evidence>
<dbReference type="AlphaFoldDB" id="A0A1D1V9I8"/>
<evidence type="ECO:0000313" key="2">
    <source>
        <dbReference type="EMBL" id="GAU97580.1"/>
    </source>
</evidence>
<keyword evidence="1" id="KW-1133">Transmembrane helix</keyword>
<protein>
    <submittedName>
        <fullName evidence="2">Uncharacterized protein</fullName>
    </submittedName>
</protein>
<reference evidence="2 3" key="1">
    <citation type="journal article" date="2016" name="Nat. Commun.">
        <title>Extremotolerant tardigrade genome and improved radiotolerance of human cultured cells by tardigrade-unique protein.</title>
        <authorList>
            <person name="Hashimoto T."/>
            <person name="Horikawa D.D."/>
            <person name="Saito Y."/>
            <person name="Kuwahara H."/>
            <person name="Kozuka-Hata H."/>
            <person name="Shin-I T."/>
            <person name="Minakuchi Y."/>
            <person name="Ohishi K."/>
            <person name="Motoyama A."/>
            <person name="Aizu T."/>
            <person name="Enomoto A."/>
            <person name="Kondo K."/>
            <person name="Tanaka S."/>
            <person name="Hara Y."/>
            <person name="Koshikawa S."/>
            <person name="Sagara H."/>
            <person name="Miura T."/>
            <person name="Yokobori S."/>
            <person name="Miyagawa K."/>
            <person name="Suzuki Y."/>
            <person name="Kubo T."/>
            <person name="Oyama M."/>
            <person name="Kohara Y."/>
            <person name="Fujiyama A."/>
            <person name="Arakawa K."/>
            <person name="Katayama T."/>
            <person name="Toyoda A."/>
            <person name="Kunieda T."/>
        </authorList>
    </citation>
    <scope>NUCLEOTIDE SEQUENCE [LARGE SCALE GENOMIC DNA]</scope>
    <source>
        <strain evidence="2 3">YOKOZUNA-1</strain>
    </source>
</reference>
<keyword evidence="1" id="KW-0472">Membrane</keyword>
<keyword evidence="1" id="KW-0812">Transmembrane</keyword>
<evidence type="ECO:0000313" key="3">
    <source>
        <dbReference type="Proteomes" id="UP000186922"/>
    </source>
</evidence>
<dbReference type="Proteomes" id="UP000186922">
    <property type="component" value="Unassembled WGS sequence"/>
</dbReference>
<dbReference type="EMBL" id="BDGG01000004">
    <property type="protein sequence ID" value="GAU97580.1"/>
    <property type="molecule type" value="Genomic_DNA"/>
</dbReference>
<comment type="caution">
    <text evidence="2">The sequence shown here is derived from an EMBL/GenBank/DDBJ whole genome shotgun (WGS) entry which is preliminary data.</text>
</comment>
<feature type="transmembrane region" description="Helical" evidence="1">
    <location>
        <begin position="32"/>
        <end position="53"/>
    </location>
</feature>
<name>A0A1D1V9I8_RAMVA</name>
<accession>A0A1D1V9I8</accession>
<organism evidence="2 3">
    <name type="scientific">Ramazzottius varieornatus</name>
    <name type="common">Water bear</name>
    <name type="synonym">Tardigrade</name>
    <dbReference type="NCBI Taxonomy" id="947166"/>
    <lineage>
        <taxon>Eukaryota</taxon>
        <taxon>Metazoa</taxon>
        <taxon>Ecdysozoa</taxon>
        <taxon>Tardigrada</taxon>
        <taxon>Eutardigrada</taxon>
        <taxon>Parachela</taxon>
        <taxon>Hypsibioidea</taxon>
        <taxon>Ramazzottiidae</taxon>
        <taxon>Ramazzottius</taxon>
    </lineage>
</organism>
<sequence length="81" mass="8776">MAKIQPDGQIYDVLPAPKSSELRKTKSQAHTCAWNILPTGGFVVMLLAIATSVEYSQRFPRLTTTSAAIKKDESVPVTAEA</sequence>
<proteinExistence type="predicted"/>
<gene>
    <name evidence="2" type="primary">RvY_08854-1</name>
    <name evidence="2" type="synonym">RvY_08854.1</name>
    <name evidence="2" type="ORF">RvY_08854</name>
</gene>
<keyword evidence="3" id="KW-1185">Reference proteome</keyword>